<dbReference type="InterPro" id="IPR003812">
    <property type="entry name" value="Fido"/>
</dbReference>
<dbReference type="InterPro" id="IPR002110">
    <property type="entry name" value="Ankyrin_rpt"/>
</dbReference>
<gene>
    <name evidence="5" type="ORF">Lste_2245</name>
</gene>
<dbReference type="EMBL" id="LNYY01000019">
    <property type="protein sequence ID" value="KTD69087.1"/>
    <property type="molecule type" value="Genomic_DNA"/>
</dbReference>
<proteinExistence type="predicted"/>
<evidence type="ECO:0000256" key="1">
    <source>
        <dbReference type="ARBA" id="ARBA00022737"/>
    </source>
</evidence>
<dbReference type="GO" id="GO:0044605">
    <property type="term" value="F:phosphocholine transferase activity"/>
    <property type="evidence" value="ECO:0007669"/>
    <property type="project" value="InterPro"/>
</dbReference>
<dbReference type="SUPFAM" id="SSF140931">
    <property type="entry name" value="Fic-like"/>
    <property type="match status" value="1"/>
</dbReference>
<dbReference type="Pfam" id="PF12796">
    <property type="entry name" value="Ank_2"/>
    <property type="match status" value="2"/>
</dbReference>
<keyword evidence="2 3" id="KW-0040">ANK repeat</keyword>
<evidence type="ECO:0000256" key="3">
    <source>
        <dbReference type="PROSITE-ProRule" id="PRU00023"/>
    </source>
</evidence>
<dbReference type="PRINTS" id="PR01415">
    <property type="entry name" value="ANKYRIN"/>
</dbReference>
<dbReference type="PROSITE" id="PS50088">
    <property type="entry name" value="ANK_REPEAT"/>
    <property type="match status" value="4"/>
</dbReference>
<organism evidence="5 6">
    <name type="scientific">Legionella steelei</name>
    <dbReference type="NCBI Taxonomy" id="947033"/>
    <lineage>
        <taxon>Bacteria</taxon>
        <taxon>Pseudomonadati</taxon>
        <taxon>Pseudomonadota</taxon>
        <taxon>Gammaproteobacteria</taxon>
        <taxon>Legionellales</taxon>
        <taxon>Legionellaceae</taxon>
        <taxon>Legionella</taxon>
    </lineage>
</organism>
<sequence length="939" mass="105183">MPTLPGLVFLQAYPPEQIWRLFVDGRFWSKENGWHGYESREKGSINAALESLCSMALYVDKAGEKFELNVDLIKDIHKRCGRKVEELEEKSPGEIRTDEPVSFGIPASRASIKGIEEFLRLFFLIEGGASFGPGIAGSFGPKFDIDYLKGLTVEKIPELAKKIYEDMCAYGHNNTNHFYLAVRANVGVYLEAITQSYNKEIKAANTLDDKLLVIAKHIRQYEVLHPFKDANGRTFVNNLLNILLMQQGLPPATFYEPNVFDLYSTEELAVVIKEAIFNTLEIIEQNKKGVPLYGYSATMEDNKQFIGMLDSPSYHEIRELDVSRLDVESMHRETQKCLASLDEAYPLHRGAIYLSEPHGVKELVSAYASQINQRIEQGAPPIYVGKTPIHLAAMMRNIVMVDELIAKKADLSIQDYDGKTALHHAAESGNMQIMGKVLTAILSRDDALTILNIKDNEGKTAFHYAAEYGSPELIGALTSTDVIQINEPDNKGSSAITLAYKNYKLDVFEKLLASGAEISPALLKEVMDRKDKDALVKILAKNKQLLLSKEVFEIALYIGSTSLVKQFLHAGMDINIPITKEGGTALVLATNTGNIKLAGYLLRKGADTRILDIHGGTLLHHVYYTKAEHREELTSKILKKDPGLINIPNKVGRPPLYSAVSLKDFNMMRLLLAHGAKIDFEDADGNNALHIAFIGTPNISMIQEILSCDSTLLHKRNQAGRNPFHHALSELSHYSKKEEAKFLQLCDYLLKEKVDLNTKDVKGKTVLDVALSKNHYHLCVKLMKGGAQTSIASVAEFLEGATTNSISEHPKTFKKKLGKMLDKNPLIAMAQLNDLYIQIKKNHIKTPKDFAPQGGLSFFKGKSEDSRSHELVLSVLKELYDAKLKLLLDSYQGQSEDFEKKHRVIDENLKFLIKNQEILKKKERPTTQIVEGEHYGIKW</sequence>
<feature type="repeat" description="ANK" evidence="3">
    <location>
        <begin position="417"/>
        <end position="453"/>
    </location>
</feature>
<evidence type="ECO:0000313" key="6">
    <source>
        <dbReference type="Proteomes" id="UP000054926"/>
    </source>
</evidence>
<dbReference type="OrthoDB" id="5649256at2"/>
<dbReference type="PATRIC" id="fig|947033.5.peg.2382"/>
<dbReference type="PANTHER" id="PTHR24123">
    <property type="entry name" value="ANKYRIN REPEAT-CONTAINING"/>
    <property type="match status" value="1"/>
</dbReference>
<dbReference type="InterPro" id="IPR050016">
    <property type="entry name" value="T4SS_AnkX"/>
</dbReference>
<evidence type="ECO:0000256" key="2">
    <source>
        <dbReference type="ARBA" id="ARBA00023043"/>
    </source>
</evidence>
<protein>
    <submittedName>
        <fullName evidence="5">Ankyrin repeat-containing protein</fullName>
    </submittedName>
</protein>
<dbReference type="InterPro" id="IPR051165">
    <property type="entry name" value="Multifunctional_ANK_Repeat"/>
</dbReference>
<accession>A0A0W0ZIK1</accession>
<feature type="repeat" description="ANK" evidence="3">
    <location>
        <begin position="384"/>
        <end position="416"/>
    </location>
</feature>
<reference evidence="5 6" key="1">
    <citation type="submission" date="2015-11" db="EMBL/GenBank/DDBJ databases">
        <title>Genomic analysis of 38 Legionella species identifies large and diverse effector repertoires.</title>
        <authorList>
            <person name="Burstein D."/>
            <person name="Amaro F."/>
            <person name="Zusman T."/>
            <person name="Lifshitz Z."/>
            <person name="Cohen O."/>
            <person name="Gilbert J.A."/>
            <person name="Pupko T."/>
            <person name="Shuman H.A."/>
            <person name="Segal G."/>
        </authorList>
    </citation>
    <scope>NUCLEOTIDE SEQUENCE [LARGE SCALE GENOMIC DNA]</scope>
    <source>
        <strain evidence="5 6">IMVS3376</strain>
    </source>
</reference>
<evidence type="ECO:0000313" key="5">
    <source>
        <dbReference type="EMBL" id="KTD69087.1"/>
    </source>
</evidence>
<dbReference type="RefSeq" id="WP_058511042.1">
    <property type="nucleotide sequence ID" value="NZ_LNYY01000019.1"/>
</dbReference>
<dbReference type="SMART" id="SM00248">
    <property type="entry name" value="ANK"/>
    <property type="match status" value="11"/>
</dbReference>
<dbReference type="Proteomes" id="UP000054926">
    <property type="component" value="Unassembled WGS sequence"/>
</dbReference>
<dbReference type="SUPFAM" id="SSF48403">
    <property type="entry name" value="Ankyrin repeat"/>
    <property type="match status" value="1"/>
</dbReference>
<dbReference type="InterPro" id="IPR036770">
    <property type="entry name" value="Ankyrin_rpt-contain_sf"/>
</dbReference>
<dbReference type="PROSITE" id="PS51459">
    <property type="entry name" value="FIDO"/>
    <property type="match status" value="1"/>
</dbReference>
<feature type="repeat" description="ANK" evidence="3">
    <location>
        <begin position="581"/>
        <end position="613"/>
    </location>
</feature>
<keyword evidence="6" id="KW-1185">Reference proteome</keyword>
<evidence type="ECO:0000259" key="4">
    <source>
        <dbReference type="PROSITE" id="PS51459"/>
    </source>
</evidence>
<dbReference type="AlphaFoldDB" id="A0A0W0ZIK1"/>
<dbReference type="Gene3D" id="1.25.40.20">
    <property type="entry name" value="Ankyrin repeat-containing domain"/>
    <property type="match status" value="3"/>
</dbReference>
<dbReference type="PANTHER" id="PTHR24123:SF33">
    <property type="entry name" value="PROTEIN HOS4"/>
    <property type="match status" value="1"/>
</dbReference>
<dbReference type="InterPro" id="IPR054037">
    <property type="entry name" value="AnkX_ins"/>
</dbReference>
<keyword evidence="1" id="KW-0677">Repeat</keyword>
<feature type="repeat" description="ANK" evidence="3">
    <location>
        <begin position="651"/>
        <end position="683"/>
    </location>
</feature>
<dbReference type="Gene3D" id="1.10.3290.10">
    <property type="entry name" value="Fido-like domain"/>
    <property type="match status" value="1"/>
</dbReference>
<dbReference type="PROSITE" id="PS50297">
    <property type="entry name" value="ANK_REP_REGION"/>
    <property type="match status" value="3"/>
</dbReference>
<comment type="caution">
    <text evidence="5">The sequence shown here is derived from an EMBL/GenBank/DDBJ whole genome shotgun (WGS) entry which is preliminary data.</text>
</comment>
<dbReference type="InterPro" id="IPR036597">
    <property type="entry name" value="Fido-like_dom_sf"/>
</dbReference>
<feature type="domain" description="Fido" evidence="4">
    <location>
        <begin position="151"/>
        <end position="285"/>
    </location>
</feature>
<dbReference type="Pfam" id="PF22170">
    <property type="entry name" value="AnkX_ins"/>
    <property type="match status" value="1"/>
</dbReference>
<dbReference type="STRING" id="947033.Lste_2245"/>
<dbReference type="NCBIfam" id="NF043028">
    <property type="entry name" value="T4SS_AnkX"/>
    <property type="match status" value="1"/>
</dbReference>
<name>A0A0W0ZIK1_9GAMM</name>